<proteinExistence type="inferred from homology"/>
<evidence type="ECO:0000313" key="6">
    <source>
        <dbReference type="EMBL" id="CDP20488.1"/>
    </source>
</evidence>
<dbReference type="GO" id="GO:0005774">
    <property type="term" value="C:vacuolar membrane"/>
    <property type="evidence" value="ECO:0007669"/>
    <property type="project" value="TreeGrafter"/>
</dbReference>
<accession>A0A068VLD4</accession>
<dbReference type="InterPro" id="IPR011684">
    <property type="entry name" value="NAB"/>
</dbReference>
<gene>
    <name evidence="6" type="ORF">GSCOC_T00011429001</name>
</gene>
<dbReference type="Proteomes" id="UP000295252">
    <property type="component" value="Unassembled WGS sequence"/>
</dbReference>
<feature type="region of interest" description="Disordered" evidence="4">
    <location>
        <begin position="156"/>
        <end position="245"/>
    </location>
</feature>
<feature type="coiled-coil region" evidence="3">
    <location>
        <begin position="602"/>
        <end position="643"/>
    </location>
</feature>
<feature type="coiled-coil region" evidence="3">
    <location>
        <begin position="377"/>
        <end position="513"/>
    </location>
</feature>
<feature type="domain" description="NAB" evidence="5">
    <location>
        <begin position="73"/>
        <end position="153"/>
    </location>
</feature>
<dbReference type="Pfam" id="PF24627">
    <property type="entry name" value="PUMA_CC"/>
    <property type="match status" value="1"/>
</dbReference>
<comment type="similarity">
    <text evidence="2">Belongs to the NET family.</text>
</comment>
<evidence type="ECO:0000313" key="7">
    <source>
        <dbReference type="Proteomes" id="UP000295252"/>
    </source>
</evidence>
<dbReference type="Pfam" id="PF07765">
    <property type="entry name" value="KIP1"/>
    <property type="match status" value="1"/>
</dbReference>
<dbReference type="STRING" id="49390.A0A068VLD4"/>
<sequence>MQYLVAIIYAELNCRHCSDQGVLLNQHNGSHVVRKVNRPPISAVHAKDFLYALGAACMVKQNKLKKTMSKKPHSWWWDSHVSPKNSRWLQENLEEMDQNIKRMLKLIEHDADSFAKKAEMYYQKRPELINLVEEFYRMYRSLAERYDHVTGELRKSIPSDLQSQGSGISDISSEPPSTLPSPDRRPSRRKSGTRAAGFEFFLGAGGNGTDMSNKEGDESSTLDSDSESDDSSVNNYTATHSSDDDQGLRKRIIELEVELRDAKERFLMLQEEISEGSHRGTKNENSEILLARLAGYEEELRKAREKIRLSEEQINMLKDELQKYKTMEFTNSVHGKDVSVLEDAVVVEDGSKVHKQELTDLQEPNGDSETVHSEDKIHNLEKELKITKEKLLDSEKEVARLSLELQNNGSAIHGLQDQLGSSQKDISTWKTKLEKERREVLKLQDRIVRYKSNISDRDQEIRRLRETISNANESLSEENSQLRTEITRMVKEKTYLEDNLKEMDLRCQSLEEDVRRIKVGKAEMEAMLGAEIDELRVGILEKSSHIEELNRSLDTFKLNYETLRAEKDALDAKIVMYVAEISSKDIRFDEMSKHLHQLHVQHVELIARADVARKQAEELQLRIKELEREVGRQRELILEGAEEKREAIRQLCFSLEHYRNGYHMLRQAVIGHKRLPVMAS</sequence>
<dbReference type="FunCoup" id="A0A068VLD4">
    <property type="interactions" value="53"/>
</dbReference>
<evidence type="ECO:0000259" key="5">
    <source>
        <dbReference type="PROSITE" id="PS51774"/>
    </source>
</evidence>
<dbReference type="Gene3D" id="1.10.287.1490">
    <property type="match status" value="1"/>
</dbReference>
<evidence type="ECO:0000256" key="2">
    <source>
        <dbReference type="ARBA" id="ARBA00038006"/>
    </source>
</evidence>
<evidence type="ECO:0000256" key="4">
    <source>
        <dbReference type="SAM" id="MobiDB-lite"/>
    </source>
</evidence>
<dbReference type="InterPro" id="IPR051861">
    <property type="entry name" value="NET_actin-binding_domain"/>
</dbReference>
<dbReference type="OMA" id="HQLHMEH"/>
<dbReference type="PANTHER" id="PTHR32258:SF3">
    <property type="entry name" value="PROTEIN NETWORKED 4A"/>
    <property type="match status" value="1"/>
</dbReference>
<feature type="compositionally biased region" description="Acidic residues" evidence="4">
    <location>
        <begin position="218"/>
        <end position="230"/>
    </location>
</feature>
<feature type="coiled-coil region" evidence="3">
    <location>
        <begin position="546"/>
        <end position="573"/>
    </location>
</feature>
<organism evidence="6 7">
    <name type="scientific">Coffea canephora</name>
    <name type="common">Robusta coffee</name>
    <dbReference type="NCBI Taxonomy" id="49390"/>
    <lineage>
        <taxon>Eukaryota</taxon>
        <taxon>Viridiplantae</taxon>
        <taxon>Streptophyta</taxon>
        <taxon>Embryophyta</taxon>
        <taxon>Tracheophyta</taxon>
        <taxon>Spermatophyta</taxon>
        <taxon>Magnoliopsida</taxon>
        <taxon>eudicotyledons</taxon>
        <taxon>Gunneridae</taxon>
        <taxon>Pentapetalae</taxon>
        <taxon>asterids</taxon>
        <taxon>lamiids</taxon>
        <taxon>Gentianales</taxon>
        <taxon>Rubiaceae</taxon>
        <taxon>Ixoroideae</taxon>
        <taxon>Gardenieae complex</taxon>
        <taxon>Bertiereae - Coffeeae clade</taxon>
        <taxon>Coffeeae</taxon>
        <taxon>Coffea</taxon>
    </lineage>
</organism>
<keyword evidence="7" id="KW-1185">Reference proteome</keyword>
<dbReference type="PROSITE" id="PS51774">
    <property type="entry name" value="NAB"/>
    <property type="match status" value="1"/>
</dbReference>
<keyword evidence="1 3" id="KW-0175">Coiled coil</keyword>
<dbReference type="InterPro" id="IPR057531">
    <property type="entry name" value="PUMA/OVT1_CC"/>
</dbReference>
<dbReference type="EMBL" id="HG740353">
    <property type="protein sequence ID" value="CDP20488.1"/>
    <property type="molecule type" value="Genomic_DNA"/>
</dbReference>
<dbReference type="Gramene" id="CDP20488">
    <property type="protein sequence ID" value="CDP20488"/>
    <property type="gene ID" value="GSCOC_T00011429001"/>
</dbReference>
<feature type="coiled-coil region" evidence="3">
    <location>
        <begin position="245"/>
        <end position="327"/>
    </location>
</feature>
<dbReference type="AlphaFoldDB" id="A0A068VLD4"/>
<dbReference type="GO" id="GO:0003779">
    <property type="term" value="F:actin binding"/>
    <property type="evidence" value="ECO:0007669"/>
    <property type="project" value="InterPro"/>
</dbReference>
<protein>
    <submittedName>
        <fullName evidence="6">DH200=94 genomic scaffold, scaffold_1269</fullName>
    </submittedName>
</protein>
<dbReference type="InParanoid" id="A0A068VLD4"/>
<dbReference type="PANTHER" id="PTHR32258">
    <property type="entry name" value="PROTEIN NETWORKED 4A"/>
    <property type="match status" value="1"/>
</dbReference>
<reference evidence="7" key="1">
    <citation type="journal article" date="2014" name="Science">
        <title>The coffee genome provides insight into the convergent evolution of caffeine biosynthesis.</title>
        <authorList>
            <person name="Denoeud F."/>
            <person name="Carretero-Paulet L."/>
            <person name="Dereeper A."/>
            <person name="Droc G."/>
            <person name="Guyot R."/>
            <person name="Pietrella M."/>
            <person name="Zheng C."/>
            <person name="Alberti A."/>
            <person name="Anthony F."/>
            <person name="Aprea G."/>
            <person name="Aury J.M."/>
            <person name="Bento P."/>
            <person name="Bernard M."/>
            <person name="Bocs S."/>
            <person name="Campa C."/>
            <person name="Cenci A."/>
            <person name="Combes M.C."/>
            <person name="Crouzillat D."/>
            <person name="Da Silva C."/>
            <person name="Daddiego L."/>
            <person name="De Bellis F."/>
            <person name="Dussert S."/>
            <person name="Garsmeur O."/>
            <person name="Gayraud T."/>
            <person name="Guignon V."/>
            <person name="Jahn K."/>
            <person name="Jamilloux V."/>
            <person name="Joet T."/>
            <person name="Labadie K."/>
            <person name="Lan T."/>
            <person name="Leclercq J."/>
            <person name="Lepelley M."/>
            <person name="Leroy T."/>
            <person name="Li L.T."/>
            <person name="Librado P."/>
            <person name="Lopez L."/>
            <person name="Munoz A."/>
            <person name="Noel B."/>
            <person name="Pallavicini A."/>
            <person name="Perrotta G."/>
            <person name="Poncet V."/>
            <person name="Pot D."/>
            <person name="Priyono X."/>
            <person name="Rigoreau M."/>
            <person name="Rouard M."/>
            <person name="Rozas J."/>
            <person name="Tranchant-Dubreuil C."/>
            <person name="VanBuren R."/>
            <person name="Zhang Q."/>
            <person name="Andrade A.C."/>
            <person name="Argout X."/>
            <person name="Bertrand B."/>
            <person name="de Kochko A."/>
            <person name="Graziosi G."/>
            <person name="Henry R.J."/>
            <person name="Jayarama X."/>
            <person name="Ming R."/>
            <person name="Nagai C."/>
            <person name="Rounsley S."/>
            <person name="Sankoff D."/>
            <person name="Giuliano G."/>
            <person name="Albert V.A."/>
            <person name="Wincker P."/>
            <person name="Lashermes P."/>
        </authorList>
    </citation>
    <scope>NUCLEOTIDE SEQUENCE [LARGE SCALE GENOMIC DNA]</scope>
    <source>
        <strain evidence="7">cv. DH200-94</strain>
    </source>
</reference>
<dbReference type="PhylomeDB" id="A0A068VLD4"/>
<evidence type="ECO:0000256" key="3">
    <source>
        <dbReference type="SAM" id="Coils"/>
    </source>
</evidence>
<evidence type="ECO:0000256" key="1">
    <source>
        <dbReference type="ARBA" id="ARBA00023054"/>
    </source>
</evidence>
<name>A0A068VLD4_COFCA</name>
<dbReference type="OrthoDB" id="1877257at2759"/>
<feature type="compositionally biased region" description="Low complexity" evidence="4">
    <location>
        <begin position="162"/>
        <end position="176"/>
    </location>
</feature>